<evidence type="ECO:0000313" key="3">
    <source>
        <dbReference type="Proteomes" id="UP000203057"/>
    </source>
</evidence>
<keyword evidence="2" id="KW-0548">Nucleotidyltransferase</keyword>
<dbReference type="GO" id="GO:0006352">
    <property type="term" value="P:DNA-templated transcription initiation"/>
    <property type="evidence" value="ECO:0007669"/>
    <property type="project" value="InterPro"/>
</dbReference>
<keyword evidence="3" id="KW-1185">Reference proteome</keyword>
<protein>
    <submittedName>
        <fullName evidence="2">Positive control sigma-like factor</fullName>
        <ecNumber evidence="2">2.7.7.6</ecNumber>
    </submittedName>
</protein>
<dbReference type="GO" id="GO:0016987">
    <property type="term" value="F:sigma factor activity"/>
    <property type="evidence" value="ECO:0007669"/>
    <property type="project" value="InterPro"/>
</dbReference>
<dbReference type="RefSeq" id="YP_009218190.1">
    <property type="nucleotide sequence ID" value="NC_029008.1"/>
</dbReference>
<accession>A0A0S2MVE1</accession>
<dbReference type="Pfam" id="PF08281">
    <property type="entry name" value="Sigma70_r4_2"/>
    <property type="match status" value="1"/>
</dbReference>
<evidence type="ECO:0000313" key="2">
    <source>
        <dbReference type="EMBL" id="ALO79855.1"/>
    </source>
</evidence>
<dbReference type="InterPro" id="IPR013324">
    <property type="entry name" value="RNA_pol_sigma_r3/r4-like"/>
</dbReference>
<reference evidence="2 3" key="1">
    <citation type="submission" date="2015-10" db="EMBL/GenBank/DDBJ databases">
        <title>Whole Genome sequencing of Bacillus ACT Group Temperature Bacteriophages.</title>
        <authorList>
            <person name="Fouts D.E."/>
            <person name="Rasko D.A."/>
            <person name="Cer R.R."/>
            <person name="Jiang L."/>
            <person name="Fedorova N.B."/>
            <person name="Shvartsbeyn A."/>
            <person name="Read T.D."/>
            <person name="Gill S.R."/>
            <person name="Klumpp J."/>
            <person name="Calendar R."/>
        </authorList>
    </citation>
    <scope>NUCLEOTIDE SEQUENCE [LARGE SCALE GENOMIC DNA]</scope>
</reference>
<proteinExistence type="predicted"/>
<dbReference type="Gene3D" id="1.10.10.10">
    <property type="entry name" value="Winged helix-like DNA-binding domain superfamily/Winged helix DNA-binding domain"/>
    <property type="match status" value="1"/>
</dbReference>
<dbReference type="GeneID" id="26648625"/>
<sequence length="207" mass="24222">MINKKTMKVIVRIQRAFVCRKAIFPVYNSASSFYIKGGTWLMKKLMQQYIETRKELENSKVGATEKDISIINGMISDINYALEWMRTAKQPGKKRGIERRAAYEREKPCDPLLMQRYVRSTVMPVYEWDTAAKESVISEWDRMQLEDALSTLTDREKEIYVMSRGHGLTMEKISNYLGVKKTTIQNHLERADKKIGKRINESLFCMF</sequence>
<dbReference type="SUPFAM" id="SSF88659">
    <property type="entry name" value="Sigma3 and sigma4 domains of RNA polymerase sigma factors"/>
    <property type="match status" value="1"/>
</dbReference>
<dbReference type="EC" id="2.7.7.6" evidence="2"/>
<gene>
    <name evidence="2" type="ORF">XO28_0057</name>
</gene>
<dbReference type="NCBIfam" id="TIGR02937">
    <property type="entry name" value="sigma70-ECF"/>
    <property type="match status" value="1"/>
</dbReference>
<dbReference type="GO" id="GO:0003677">
    <property type="term" value="F:DNA binding"/>
    <property type="evidence" value="ECO:0007669"/>
    <property type="project" value="InterPro"/>
</dbReference>
<dbReference type="OrthoDB" id="10686at10239"/>
<dbReference type="InterPro" id="IPR014284">
    <property type="entry name" value="RNA_pol_sigma-70_dom"/>
</dbReference>
<organism evidence="2 3">
    <name type="scientific">Bacillus phage phi4J1</name>
    <dbReference type="NCBI Taxonomy" id="1643326"/>
    <lineage>
        <taxon>Viruses</taxon>
        <taxon>Duplodnaviria</taxon>
        <taxon>Heunggongvirae</taxon>
        <taxon>Uroviricota</taxon>
        <taxon>Caudoviricetes</taxon>
        <taxon>Rockvillevirus</taxon>
        <taxon>Rockvillevirus phi4J1</taxon>
    </lineage>
</organism>
<dbReference type="EMBL" id="KT970645">
    <property type="protein sequence ID" value="ALO79855.1"/>
    <property type="molecule type" value="Genomic_DNA"/>
</dbReference>
<name>A0A0S2MVE1_9CAUD</name>
<dbReference type="CDD" id="cd06171">
    <property type="entry name" value="Sigma70_r4"/>
    <property type="match status" value="1"/>
</dbReference>
<keyword evidence="2" id="KW-0808">Transferase</keyword>
<feature type="domain" description="RNA polymerase sigma factor 70 region 4 type 2" evidence="1">
    <location>
        <begin position="142"/>
        <end position="194"/>
    </location>
</feature>
<dbReference type="KEGG" id="vg:26648625"/>
<dbReference type="InterPro" id="IPR036388">
    <property type="entry name" value="WH-like_DNA-bd_sf"/>
</dbReference>
<dbReference type="InterPro" id="IPR013249">
    <property type="entry name" value="RNA_pol_sigma70_r4_t2"/>
</dbReference>
<dbReference type="GO" id="GO:0003899">
    <property type="term" value="F:DNA-directed RNA polymerase activity"/>
    <property type="evidence" value="ECO:0007669"/>
    <property type="project" value="UniProtKB-EC"/>
</dbReference>
<dbReference type="Proteomes" id="UP000203057">
    <property type="component" value="Segment"/>
</dbReference>
<dbReference type="NCBIfam" id="NF005385">
    <property type="entry name" value="PRK06930.1"/>
    <property type="match status" value="1"/>
</dbReference>
<evidence type="ECO:0000259" key="1">
    <source>
        <dbReference type="Pfam" id="PF08281"/>
    </source>
</evidence>